<evidence type="ECO:0000256" key="2">
    <source>
        <dbReference type="ARBA" id="ARBA00022723"/>
    </source>
</evidence>
<dbReference type="InterPro" id="IPR011032">
    <property type="entry name" value="GroES-like_sf"/>
</dbReference>
<dbReference type="Gene3D" id="3.40.50.720">
    <property type="entry name" value="NAD(P)-binding Rossmann-like Domain"/>
    <property type="match status" value="1"/>
</dbReference>
<accession>A0A494XZH0</accession>
<evidence type="ECO:0000256" key="5">
    <source>
        <dbReference type="ARBA" id="ARBA00023027"/>
    </source>
</evidence>
<dbReference type="SMART" id="SM00829">
    <property type="entry name" value="PKS_ER"/>
    <property type="match status" value="1"/>
</dbReference>
<dbReference type="GO" id="GO:0005829">
    <property type="term" value="C:cytosol"/>
    <property type="evidence" value="ECO:0007669"/>
    <property type="project" value="TreeGrafter"/>
</dbReference>
<keyword evidence="4" id="KW-0560">Oxidoreductase</keyword>
<dbReference type="InterPro" id="IPR036291">
    <property type="entry name" value="NAD(P)-bd_dom_sf"/>
</dbReference>
<keyword evidence="3 6" id="KW-0862">Zinc</keyword>
<dbReference type="Pfam" id="PF00107">
    <property type="entry name" value="ADH_zinc_N"/>
    <property type="match status" value="1"/>
</dbReference>
<protein>
    <submittedName>
        <fullName evidence="8">NAD(P)-dependent alcohol dehydrogenase</fullName>
    </submittedName>
</protein>
<dbReference type="PROSITE" id="PS00059">
    <property type="entry name" value="ADH_ZINC"/>
    <property type="match status" value="1"/>
</dbReference>
<evidence type="ECO:0000259" key="7">
    <source>
        <dbReference type="SMART" id="SM00829"/>
    </source>
</evidence>
<dbReference type="PANTHER" id="PTHR43880">
    <property type="entry name" value="ALCOHOL DEHYDROGENASE"/>
    <property type="match status" value="1"/>
</dbReference>
<dbReference type="FunFam" id="3.40.50.720:FF:000003">
    <property type="entry name" value="S-(hydroxymethyl)glutathione dehydrogenase"/>
    <property type="match status" value="1"/>
</dbReference>
<feature type="domain" description="Enoyl reductase (ER)" evidence="7">
    <location>
        <begin position="12"/>
        <end position="364"/>
    </location>
</feature>
<reference evidence="8 9" key="1">
    <citation type="submission" date="2018-10" db="EMBL/GenBank/DDBJ databases">
        <title>Robbsia sp. DHC34, isolated from soil.</title>
        <authorList>
            <person name="Gao Z.-H."/>
            <person name="Qiu L.-H."/>
        </authorList>
    </citation>
    <scope>NUCLEOTIDE SEQUENCE [LARGE SCALE GENOMIC DNA]</scope>
    <source>
        <strain evidence="8 9">DHC34</strain>
    </source>
</reference>
<dbReference type="AlphaFoldDB" id="A0A494XZH0"/>
<dbReference type="InterPro" id="IPR020843">
    <property type="entry name" value="ER"/>
</dbReference>
<sequence length="370" mass="39242">MKIDAAVARGIGQAFSVERLDMEMPRDDEILVRVRASGICHTDIAMRDHEIYPIPHPCVFGHEGAGVVEQIGAAVTKVRPGDHVALSFSYCGECAACRMSRPSYCAHFDALNFEGGRIDKSSPLSQSGCLIHTFHGQSSFATHAVVHQNAAVKVRRDVPFEVLGPMGCAVQTGAGSVINVMGLRPGQSIAIFGTGSVGLCALMAARLAGAGHIIAVDQSEARLDKALELGATLAIHASRDDARARILEATGGRGVDFTFDTTANMNVLRTAMAVLARLGTCVFVGGAPKGMELVVDVEHMMTGGRTLRGAILGDCHPEVFIPRMADLYSQGKFPIDRILTSYGLDEVNAAVDDALSGRSIKSVLCMHDEA</sequence>
<name>A0A494XZH0_9BURK</name>
<dbReference type="SUPFAM" id="SSF51735">
    <property type="entry name" value="NAD(P)-binding Rossmann-fold domains"/>
    <property type="match status" value="1"/>
</dbReference>
<proteinExistence type="inferred from homology"/>
<dbReference type="SUPFAM" id="SSF50129">
    <property type="entry name" value="GroES-like"/>
    <property type="match status" value="1"/>
</dbReference>
<comment type="caution">
    <text evidence="8">The sequence shown here is derived from an EMBL/GenBank/DDBJ whole genome shotgun (WGS) entry which is preliminary data.</text>
</comment>
<keyword evidence="5" id="KW-0520">NAD</keyword>
<evidence type="ECO:0000313" key="8">
    <source>
        <dbReference type="EMBL" id="RKP53576.1"/>
    </source>
</evidence>
<evidence type="ECO:0000256" key="6">
    <source>
        <dbReference type="RuleBase" id="RU361277"/>
    </source>
</evidence>
<dbReference type="GO" id="GO:0051903">
    <property type="term" value="F:S-(hydroxymethyl)glutathione dehydrogenase [NAD(P)+] activity"/>
    <property type="evidence" value="ECO:0007669"/>
    <property type="project" value="TreeGrafter"/>
</dbReference>
<evidence type="ECO:0000313" key="9">
    <source>
        <dbReference type="Proteomes" id="UP000270342"/>
    </source>
</evidence>
<gene>
    <name evidence="8" type="ORF">D7S86_14950</name>
</gene>
<organism evidence="8 9">
    <name type="scientific">Pararobbsia silviterrae</name>
    <dbReference type="NCBI Taxonomy" id="1792498"/>
    <lineage>
        <taxon>Bacteria</taxon>
        <taxon>Pseudomonadati</taxon>
        <taxon>Pseudomonadota</taxon>
        <taxon>Betaproteobacteria</taxon>
        <taxon>Burkholderiales</taxon>
        <taxon>Burkholderiaceae</taxon>
        <taxon>Pararobbsia</taxon>
    </lineage>
</organism>
<dbReference type="GO" id="GO:0046294">
    <property type="term" value="P:formaldehyde catabolic process"/>
    <property type="evidence" value="ECO:0007669"/>
    <property type="project" value="TreeGrafter"/>
</dbReference>
<dbReference type="GO" id="GO:0008270">
    <property type="term" value="F:zinc ion binding"/>
    <property type="evidence" value="ECO:0007669"/>
    <property type="project" value="InterPro"/>
</dbReference>
<dbReference type="InterPro" id="IPR013154">
    <property type="entry name" value="ADH-like_N"/>
</dbReference>
<dbReference type="Gene3D" id="3.90.180.10">
    <property type="entry name" value="Medium-chain alcohol dehydrogenases, catalytic domain"/>
    <property type="match status" value="1"/>
</dbReference>
<keyword evidence="9" id="KW-1185">Reference proteome</keyword>
<comment type="cofactor">
    <cofactor evidence="1 6">
        <name>Zn(2+)</name>
        <dbReference type="ChEBI" id="CHEBI:29105"/>
    </cofactor>
</comment>
<dbReference type="CDD" id="cd08278">
    <property type="entry name" value="benzyl_alcohol_DH"/>
    <property type="match status" value="1"/>
</dbReference>
<evidence type="ECO:0000256" key="4">
    <source>
        <dbReference type="ARBA" id="ARBA00023002"/>
    </source>
</evidence>
<dbReference type="EMBL" id="RBZU01000006">
    <property type="protein sequence ID" value="RKP53576.1"/>
    <property type="molecule type" value="Genomic_DNA"/>
</dbReference>
<comment type="similarity">
    <text evidence="6">Belongs to the zinc-containing alcohol dehydrogenase family.</text>
</comment>
<dbReference type="OrthoDB" id="9770544at2"/>
<evidence type="ECO:0000256" key="1">
    <source>
        <dbReference type="ARBA" id="ARBA00001947"/>
    </source>
</evidence>
<dbReference type="InterPro" id="IPR013149">
    <property type="entry name" value="ADH-like_C"/>
</dbReference>
<dbReference type="PANTHER" id="PTHR43880:SF12">
    <property type="entry name" value="ALCOHOL DEHYDROGENASE CLASS-3"/>
    <property type="match status" value="1"/>
</dbReference>
<keyword evidence="2 6" id="KW-0479">Metal-binding</keyword>
<dbReference type="RefSeq" id="WP_121087651.1">
    <property type="nucleotide sequence ID" value="NZ_RBZU01000006.1"/>
</dbReference>
<dbReference type="InterPro" id="IPR002328">
    <property type="entry name" value="ADH_Zn_CS"/>
</dbReference>
<evidence type="ECO:0000256" key="3">
    <source>
        <dbReference type="ARBA" id="ARBA00022833"/>
    </source>
</evidence>
<dbReference type="Pfam" id="PF08240">
    <property type="entry name" value="ADH_N"/>
    <property type="match status" value="1"/>
</dbReference>
<dbReference type="Proteomes" id="UP000270342">
    <property type="component" value="Unassembled WGS sequence"/>
</dbReference>